<evidence type="ECO:0000313" key="4">
    <source>
        <dbReference type="EMBL" id="SDC52587.1"/>
    </source>
</evidence>
<dbReference type="CDD" id="cd02194">
    <property type="entry name" value="ThiL"/>
    <property type="match status" value="1"/>
</dbReference>
<dbReference type="RefSeq" id="WP_092128538.1">
    <property type="nucleotide sequence ID" value="NZ_FMYU01000006.1"/>
</dbReference>
<dbReference type="SUPFAM" id="SSF56042">
    <property type="entry name" value="PurM C-terminal domain-like"/>
    <property type="match status" value="1"/>
</dbReference>
<dbReference type="Proteomes" id="UP000199411">
    <property type="component" value="Unassembled WGS sequence"/>
</dbReference>
<keyword evidence="1 2" id="KW-0784">Thiamine biosynthesis</keyword>
<dbReference type="GO" id="GO:0009030">
    <property type="term" value="F:thiamine-phosphate kinase activity"/>
    <property type="evidence" value="ECO:0007669"/>
    <property type="project" value="UniProtKB-UniRule"/>
</dbReference>
<feature type="domain" description="PurM-like N-terminal" evidence="3">
    <location>
        <begin position="30"/>
        <end position="140"/>
    </location>
</feature>
<comment type="catalytic activity">
    <reaction evidence="2">
        <text>thiamine phosphate + ATP = thiamine diphosphate + ADP</text>
        <dbReference type="Rhea" id="RHEA:15913"/>
        <dbReference type="ChEBI" id="CHEBI:30616"/>
        <dbReference type="ChEBI" id="CHEBI:37575"/>
        <dbReference type="ChEBI" id="CHEBI:58937"/>
        <dbReference type="ChEBI" id="CHEBI:456216"/>
        <dbReference type="EC" id="2.7.4.16"/>
    </reaction>
</comment>
<dbReference type="GO" id="GO:0000287">
    <property type="term" value="F:magnesium ion binding"/>
    <property type="evidence" value="ECO:0007669"/>
    <property type="project" value="UniProtKB-UniRule"/>
</dbReference>
<feature type="binding site" evidence="2">
    <location>
        <position position="124"/>
    </location>
    <ligand>
        <name>Mg(2+)</name>
        <dbReference type="ChEBI" id="CHEBI:18420"/>
        <label>1</label>
    </ligand>
</feature>
<evidence type="ECO:0000256" key="1">
    <source>
        <dbReference type="ARBA" id="ARBA00022977"/>
    </source>
</evidence>
<dbReference type="Gene3D" id="3.90.650.10">
    <property type="entry name" value="PurM-like C-terminal domain"/>
    <property type="match status" value="1"/>
</dbReference>
<keyword evidence="2" id="KW-0067">ATP-binding</keyword>
<dbReference type="EMBL" id="FMYU01000006">
    <property type="protein sequence ID" value="SDC52587.1"/>
    <property type="molecule type" value="Genomic_DNA"/>
</dbReference>
<dbReference type="InterPro" id="IPR006283">
    <property type="entry name" value="ThiL-like"/>
</dbReference>
<feature type="binding site" evidence="2">
    <location>
        <position position="32"/>
    </location>
    <ligand>
        <name>Mg(2+)</name>
        <dbReference type="ChEBI" id="CHEBI:18420"/>
        <label>3</label>
    </ligand>
</feature>
<dbReference type="GO" id="GO:0009229">
    <property type="term" value="P:thiamine diphosphate biosynthetic process"/>
    <property type="evidence" value="ECO:0007669"/>
    <property type="project" value="UniProtKB-UniRule"/>
</dbReference>
<feature type="binding site" evidence="2">
    <location>
        <position position="46"/>
    </location>
    <ligand>
        <name>Mg(2+)</name>
        <dbReference type="ChEBI" id="CHEBI:18420"/>
        <label>4</label>
    </ligand>
</feature>
<dbReference type="NCBIfam" id="TIGR01379">
    <property type="entry name" value="thiL"/>
    <property type="match status" value="1"/>
</dbReference>
<dbReference type="SUPFAM" id="SSF55326">
    <property type="entry name" value="PurM N-terminal domain-like"/>
    <property type="match status" value="1"/>
</dbReference>
<comment type="similarity">
    <text evidence="2">Belongs to the thiamine-monophosphate kinase family.</text>
</comment>
<evidence type="ECO:0000259" key="3">
    <source>
        <dbReference type="Pfam" id="PF00586"/>
    </source>
</evidence>
<feature type="binding site" evidence="2">
    <location>
        <position position="303"/>
    </location>
    <ligand>
        <name>substrate</name>
    </ligand>
</feature>
<dbReference type="EC" id="2.7.4.16" evidence="2"/>
<feature type="binding site" evidence="2">
    <location>
        <position position="253"/>
    </location>
    <ligand>
        <name>substrate</name>
    </ligand>
</feature>
<keyword evidence="2" id="KW-0547">Nucleotide-binding</keyword>
<name>A0A1G6MB86_9BACT</name>
<keyword evidence="2 4" id="KW-0418">Kinase</keyword>
<dbReference type="UniPathway" id="UPA00060">
    <property type="reaction ID" value="UER00142"/>
</dbReference>
<dbReference type="InterPro" id="IPR016188">
    <property type="entry name" value="PurM-like_N"/>
</dbReference>
<dbReference type="GO" id="GO:0009228">
    <property type="term" value="P:thiamine biosynthetic process"/>
    <property type="evidence" value="ECO:0007669"/>
    <property type="project" value="UniProtKB-KW"/>
</dbReference>
<comment type="miscellaneous">
    <text evidence="2">Reaction mechanism of ThiL seems to utilize a direct, inline transfer of the gamma-phosphate of ATP to TMP rather than a phosphorylated enzyme intermediate.</text>
</comment>
<sequence length="306" mass="34192">MNTIKDLGEFGLIEKIKKLFDNPENAIGIGDDCAVLPFDKTNLLVTVDTLIENVHFFSNHPMDKLAIKAININISDIVACGGYPKWAFLSLSLNPEMKTSSLEMFFDSLQKNFSKNNIFLLGGNTTKDDKLSINITLIGETDKPILRSSAKANQDVYVTGKIGCAACGFFALKNNVTESNECLEKFLAPQARIDLIDKIKPYATAMIDISDGLLQDAMHICTSSNIGMDIFLENINLCESKHLSNIDKITFGEDYELLFCADKKHRNSLLEINDIKLIGYTNNSKKLIIYNKGEIIIPQKYGFKHF</sequence>
<comment type="caution">
    <text evidence="2">Lacks conserved residue(s) required for the propagation of feature annotation.</text>
</comment>
<proteinExistence type="inferred from homology"/>
<feature type="binding site" evidence="2">
    <location>
        <position position="147"/>
    </location>
    <ligand>
        <name>ATP</name>
        <dbReference type="ChEBI" id="CHEBI:30616"/>
    </ligand>
</feature>
<dbReference type="Gene3D" id="3.30.1330.10">
    <property type="entry name" value="PurM-like, N-terminal domain"/>
    <property type="match status" value="1"/>
</dbReference>
<feature type="binding site" evidence="2">
    <location>
        <position position="211"/>
    </location>
    <ligand>
        <name>Mg(2+)</name>
        <dbReference type="ChEBI" id="CHEBI:18420"/>
        <label>5</label>
    </ligand>
</feature>
<comment type="pathway">
    <text evidence="2">Cofactor biosynthesis; thiamine diphosphate biosynthesis; thiamine diphosphate from thiamine phosphate: step 1/1.</text>
</comment>
<evidence type="ECO:0000256" key="2">
    <source>
        <dbReference type="HAMAP-Rule" id="MF_02128"/>
    </source>
</evidence>
<feature type="binding site" evidence="2">
    <location>
        <position position="48"/>
    </location>
    <ligand>
        <name>Mg(2+)</name>
        <dbReference type="ChEBI" id="CHEBI:18420"/>
        <label>1</label>
    </ligand>
</feature>
<dbReference type="PIRSF" id="PIRSF005303">
    <property type="entry name" value="Thiam_monoph_kin"/>
    <property type="match status" value="1"/>
</dbReference>
<organism evidence="4 5">
    <name type="scientific">Desulfurella multipotens</name>
    <dbReference type="NCBI Taxonomy" id="79269"/>
    <lineage>
        <taxon>Bacteria</taxon>
        <taxon>Pseudomonadati</taxon>
        <taxon>Campylobacterota</taxon>
        <taxon>Desulfurellia</taxon>
        <taxon>Desulfurellales</taxon>
        <taxon>Desulfurellaceae</taxon>
        <taxon>Desulfurella</taxon>
    </lineage>
</organism>
<keyword evidence="2" id="KW-0479">Metal-binding</keyword>
<dbReference type="InterPro" id="IPR036921">
    <property type="entry name" value="PurM-like_N_sf"/>
</dbReference>
<feature type="binding site" evidence="2">
    <location>
        <position position="76"/>
    </location>
    <ligand>
        <name>Mg(2+)</name>
        <dbReference type="ChEBI" id="CHEBI:18420"/>
        <label>3</label>
    </ligand>
</feature>
<feature type="binding site" evidence="2">
    <location>
        <position position="76"/>
    </location>
    <ligand>
        <name>Mg(2+)</name>
        <dbReference type="ChEBI" id="CHEBI:18420"/>
        <label>4</label>
    </ligand>
</feature>
<feature type="binding site" evidence="2">
    <location>
        <position position="55"/>
    </location>
    <ligand>
        <name>substrate</name>
    </ligand>
</feature>
<protein>
    <recommendedName>
        <fullName evidence="2">Thiamine-monophosphate kinase</fullName>
        <shortName evidence="2">TMP kinase</shortName>
        <shortName evidence="2">Thiamine-phosphate kinase</shortName>
        <ecNumber evidence="2">2.7.4.16</ecNumber>
    </recommendedName>
</protein>
<gene>
    <name evidence="2" type="primary">thiL</name>
    <name evidence="4" type="ORF">SAMN05660835_00943</name>
</gene>
<evidence type="ECO:0000313" key="5">
    <source>
        <dbReference type="Proteomes" id="UP000199411"/>
    </source>
</evidence>
<feature type="binding site" evidence="2">
    <location>
        <position position="210"/>
    </location>
    <ligand>
        <name>ATP</name>
        <dbReference type="ChEBI" id="CHEBI:30616"/>
    </ligand>
</feature>
<dbReference type="OrthoDB" id="9802811at2"/>
<dbReference type="Pfam" id="PF00586">
    <property type="entry name" value="AIRS"/>
    <property type="match status" value="1"/>
</dbReference>
<dbReference type="HAMAP" id="MF_02128">
    <property type="entry name" value="TMP_kinase"/>
    <property type="match status" value="1"/>
</dbReference>
<keyword evidence="5" id="KW-1185">Reference proteome</keyword>
<feature type="binding site" evidence="2">
    <location>
        <position position="48"/>
    </location>
    <ligand>
        <name>Mg(2+)</name>
        <dbReference type="ChEBI" id="CHEBI:18420"/>
        <label>2</label>
    </ligand>
</feature>
<dbReference type="AlphaFoldDB" id="A0A1G6MB86"/>
<feature type="binding site" evidence="2">
    <location>
        <begin position="123"/>
        <end position="124"/>
    </location>
    <ligand>
        <name>ATP</name>
        <dbReference type="ChEBI" id="CHEBI:30616"/>
    </ligand>
</feature>
<dbReference type="PANTHER" id="PTHR30270">
    <property type="entry name" value="THIAMINE-MONOPHOSPHATE KINASE"/>
    <property type="match status" value="1"/>
</dbReference>
<feature type="binding site" evidence="2">
    <location>
        <position position="208"/>
    </location>
    <ligand>
        <name>Mg(2+)</name>
        <dbReference type="ChEBI" id="CHEBI:18420"/>
        <label>3</label>
    </ligand>
</feature>
<feature type="binding site" evidence="2">
    <location>
        <position position="32"/>
    </location>
    <ligand>
        <name>Mg(2+)</name>
        <dbReference type="ChEBI" id="CHEBI:18420"/>
        <label>4</label>
    </ligand>
</feature>
<keyword evidence="2" id="KW-0460">Magnesium</keyword>
<dbReference type="GO" id="GO:0005524">
    <property type="term" value="F:ATP binding"/>
    <property type="evidence" value="ECO:0007669"/>
    <property type="project" value="UniProtKB-UniRule"/>
</dbReference>
<dbReference type="PANTHER" id="PTHR30270:SF0">
    <property type="entry name" value="THIAMINE-MONOPHOSPHATE KINASE"/>
    <property type="match status" value="1"/>
</dbReference>
<reference evidence="5" key="1">
    <citation type="submission" date="2016-10" db="EMBL/GenBank/DDBJ databases">
        <authorList>
            <person name="Varghese N."/>
            <person name="Submissions S."/>
        </authorList>
    </citation>
    <scope>NUCLEOTIDE SEQUENCE [LARGE SCALE GENOMIC DNA]</scope>
    <source>
        <strain evidence="5">DSM 8415</strain>
    </source>
</reference>
<accession>A0A1G6MB86</accession>
<comment type="function">
    <text evidence="2">Catalyzes the ATP-dependent phosphorylation of thiamine-monophosphate (TMP) to form thiamine-pyrophosphate (TPP), the active form of vitamin B1.</text>
</comment>
<feature type="binding site" evidence="2">
    <location>
        <position position="76"/>
    </location>
    <ligand>
        <name>Mg(2+)</name>
        <dbReference type="ChEBI" id="CHEBI:18420"/>
        <label>2</label>
    </ligand>
</feature>
<dbReference type="InterPro" id="IPR036676">
    <property type="entry name" value="PurM-like_C_sf"/>
</dbReference>
<keyword evidence="2" id="KW-0808">Transferase</keyword>